<accession>A0A2S9JZG8</accession>
<dbReference type="InterPro" id="IPR043128">
    <property type="entry name" value="Rev_trsase/Diguanyl_cyclase"/>
</dbReference>
<dbReference type="SUPFAM" id="SSF55073">
    <property type="entry name" value="Nucleotide cyclase"/>
    <property type="match status" value="1"/>
</dbReference>
<dbReference type="CDD" id="cd01949">
    <property type="entry name" value="GGDEF"/>
    <property type="match status" value="1"/>
</dbReference>
<feature type="transmembrane region" description="Helical" evidence="3">
    <location>
        <begin position="192"/>
        <end position="212"/>
    </location>
</feature>
<dbReference type="InterPro" id="IPR029787">
    <property type="entry name" value="Nucleotide_cyclase"/>
</dbReference>
<dbReference type="PROSITE" id="PS50887">
    <property type="entry name" value="GGDEF"/>
    <property type="match status" value="1"/>
</dbReference>
<dbReference type="Pfam" id="PF00990">
    <property type="entry name" value="GGDEF"/>
    <property type="match status" value="1"/>
</dbReference>
<reference evidence="5 6" key="1">
    <citation type="submission" date="2018-02" db="EMBL/GenBank/DDBJ databases">
        <title>The draft genome of Phyllobacterium myrsinacearum DSM5892.</title>
        <authorList>
            <person name="Li L."/>
            <person name="Liu L."/>
            <person name="Zhang X."/>
            <person name="Wang T."/>
        </authorList>
    </citation>
    <scope>NUCLEOTIDE SEQUENCE [LARGE SCALE GENOMIC DNA]</scope>
    <source>
        <strain evidence="5 6">DSM 5892</strain>
    </source>
</reference>
<dbReference type="FunFam" id="3.30.70.270:FF:000001">
    <property type="entry name" value="Diguanylate cyclase domain protein"/>
    <property type="match status" value="1"/>
</dbReference>
<keyword evidence="3" id="KW-1133">Transmembrane helix</keyword>
<evidence type="ECO:0000313" key="6">
    <source>
        <dbReference type="Proteomes" id="UP000238563"/>
    </source>
</evidence>
<dbReference type="PANTHER" id="PTHR45138:SF9">
    <property type="entry name" value="DIGUANYLATE CYCLASE DGCM-RELATED"/>
    <property type="match status" value="1"/>
</dbReference>
<sequence>MDSRTIFSTVSLLILANSAVLAVIYRDVPKMLQPAAMRWLAGTLLIAIGCTVFAFGTLVPALVSIMTANCAFLLGLTAYQWSLRTFYGAPVNALILAPAACGILGVLWYSAVHPVFEARLIIVSIVWVWLMMSSVRTLTQNAHRDAALSRKMLAFIFSVVTAFTVLRAIYYFQMQLPPDFNVAGNASSLNPITPLFMTVLPIIGTTTFVLMCTEHIRRQWEFAASTDYLTGLPNRRTLTEIGNERFLEASKRTDGLALAVLDIDAFKAINDTYGHEIGDKALIHVASRLQSGVGKSDLVSRSGGEEFVVLFGGLSELEAKAAAERIRRLVESDPFTVNTMTIPVTVSIGAAVNRSKDASFADVLRRADEALYIAKSNGKNRVELAV</sequence>
<evidence type="ECO:0000256" key="1">
    <source>
        <dbReference type="ARBA" id="ARBA00012528"/>
    </source>
</evidence>
<keyword evidence="6" id="KW-1185">Reference proteome</keyword>
<feature type="transmembrane region" description="Helical" evidence="3">
    <location>
        <begin position="37"/>
        <end position="55"/>
    </location>
</feature>
<comment type="caution">
    <text evidence="5">The sequence shown here is derived from an EMBL/GenBank/DDBJ whole genome shotgun (WGS) entry which is preliminary data.</text>
</comment>
<gene>
    <name evidence="5" type="ORF">C5750_06515</name>
</gene>
<dbReference type="EC" id="2.7.7.65" evidence="1"/>
<organism evidence="5 6">
    <name type="scientific">Phyllobacterium myrsinacearum</name>
    <dbReference type="NCBI Taxonomy" id="28101"/>
    <lineage>
        <taxon>Bacteria</taxon>
        <taxon>Pseudomonadati</taxon>
        <taxon>Pseudomonadota</taxon>
        <taxon>Alphaproteobacteria</taxon>
        <taxon>Hyphomicrobiales</taxon>
        <taxon>Phyllobacteriaceae</taxon>
        <taxon>Phyllobacterium</taxon>
    </lineage>
</organism>
<dbReference type="Gene3D" id="3.30.70.270">
    <property type="match status" value="1"/>
</dbReference>
<dbReference type="GO" id="GO:0043709">
    <property type="term" value="P:cell adhesion involved in single-species biofilm formation"/>
    <property type="evidence" value="ECO:0007669"/>
    <property type="project" value="TreeGrafter"/>
</dbReference>
<dbReference type="InterPro" id="IPR050469">
    <property type="entry name" value="Diguanylate_Cyclase"/>
</dbReference>
<dbReference type="GO" id="GO:0052621">
    <property type="term" value="F:diguanylate cyclase activity"/>
    <property type="evidence" value="ECO:0007669"/>
    <property type="project" value="UniProtKB-EC"/>
</dbReference>
<comment type="catalytic activity">
    <reaction evidence="2">
        <text>2 GTP = 3',3'-c-di-GMP + 2 diphosphate</text>
        <dbReference type="Rhea" id="RHEA:24898"/>
        <dbReference type="ChEBI" id="CHEBI:33019"/>
        <dbReference type="ChEBI" id="CHEBI:37565"/>
        <dbReference type="ChEBI" id="CHEBI:58805"/>
        <dbReference type="EC" id="2.7.7.65"/>
    </reaction>
</comment>
<proteinExistence type="predicted"/>
<dbReference type="GO" id="GO:1902201">
    <property type="term" value="P:negative regulation of bacterial-type flagellum-dependent cell motility"/>
    <property type="evidence" value="ECO:0007669"/>
    <property type="project" value="TreeGrafter"/>
</dbReference>
<evidence type="ECO:0000256" key="2">
    <source>
        <dbReference type="ARBA" id="ARBA00034247"/>
    </source>
</evidence>
<dbReference type="RefSeq" id="WP_105732959.1">
    <property type="nucleotide sequence ID" value="NZ_PVBT01000001.1"/>
</dbReference>
<dbReference type="NCBIfam" id="TIGR00254">
    <property type="entry name" value="GGDEF"/>
    <property type="match status" value="1"/>
</dbReference>
<dbReference type="EMBL" id="PVBT01000001">
    <property type="protein sequence ID" value="PRD58731.1"/>
    <property type="molecule type" value="Genomic_DNA"/>
</dbReference>
<feature type="transmembrane region" description="Helical" evidence="3">
    <location>
        <begin position="6"/>
        <end position="25"/>
    </location>
</feature>
<keyword evidence="3" id="KW-0812">Transmembrane</keyword>
<dbReference type="PANTHER" id="PTHR45138">
    <property type="entry name" value="REGULATORY COMPONENTS OF SENSORY TRANSDUCTION SYSTEM"/>
    <property type="match status" value="1"/>
</dbReference>
<evidence type="ECO:0000313" key="5">
    <source>
        <dbReference type="EMBL" id="PRD58731.1"/>
    </source>
</evidence>
<dbReference type="InterPro" id="IPR000160">
    <property type="entry name" value="GGDEF_dom"/>
</dbReference>
<evidence type="ECO:0000259" key="4">
    <source>
        <dbReference type="PROSITE" id="PS50887"/>
    </source>
</evidence>
<dbReference type="Proteomes" id="UP000238563">
    <property type="component" value="Unassembled WGS sequence"/>
</dbReference>
<name>A0A2S9JZG8_9HYPH</name>
<feature type="transmembrane region" description="Helical" evidence="3">
    <location>
        <begin position="153"/>
        <end position="172"/>
    </location>
</feature>
<feature type="transmembrane region" description="Helical" evidence="3">
    <location>
        <begin position="91"/>
        <end position="109"/>
    </location>
</feature>
<feature type="transmembrane region" description="Helical" evidence="3">
    <location>
        <begin position="115"/>
        <end position="132"/>
    </location>
</feature>
<feature type="domain" description="GGDEF" evidence="4">
    <location>
        <begin position="254"/>
        <end position="386"/>
    </location>
</feature>
<protein>
    <recommendedName>
        <fullName evidence="1">diguanylate cyclase</fullName>
        <ecNumber evidence="1">2.7.7.65</ecNumber>
    </recommendedName>
</protein>
<dbReference type="SMART" id="SM00267">
    <property type="entry name" value="GGDEF"/>
    <property type="match status" value="1"/>
</dbReference>
<dbReference type="AlphaFoldDB" id="A0A2S9JZG8"/>
<keyword evidence="3" id="KW-0472">Membrane</keyword>
<evidence type="ECO:0000256" key="3">
    <source>
        <dbReference type="SAM" id="Phobius"/>
    </source>
</evidence>
<dbReference type="OrthoDB" id="9759607at2"/>
<dbReference type="GO" id="GO:0005886">
    <property type="term" value="C:plasma membrane"/>
    <property type="evidence" value="ECO:0007669"/>
    <property type="project" value="TreeGrafter"/>
</dbReference>